<gene>
    <name evidence="1" type="ORF">PtA15_12A537</name>
</gene>
<sequence length="81" mass="8708">MSAWRLGLHSGIDIFFSKGFRLGFALTSPPGPDMPTWARYFSLEVMSAKSPPVPAGPPPAARSARALSALTQQILRILAAR</sequence>
<organism evidence="1 2">
    <name type="scientific">Puccinia triticina</name>
    <dbReference type="NCBI Taxonomy" id="208348"/>
    <lineage>
        <taxon>Eukaryota</taxon>
        <taxon>Fungi</taxon>
        <taxon>Dikarya</taxon>
        <taxon>Basidiomycota</taxon>
        <taxon>Pucciniomycotina</taxon>
        <taxon>Pucciniomycetes</taxon>
        <taxon>Pucciniales</taxon>
        <taxon>Pucciniaceae</taxon>
        <taxon>Puccinia</taxon>
    </lineage>
</organism>
<keyword evidence="2" id="KW-1185">Reference proteome</keyword>
<proteinExistence type="predicted"/>
<protein>
    <submittedName>
        <fullName evidence="1">Uncharacterized protein</fullName>
    </submittedName>
</protein>
<accession>A0ABY7D1H4</accession>
<dbReference type="RefSeq" id="XP_053026102.1">
    <property type="nucleotide sequence ID" value="XM_053162156.1"/>
</dbReference>
<evidence type="ECO:0000313" key="2">
    <source>
        <dbReference type="Proteomes" id="UP001164743"/>
    </source>
</evidence>
<reference evidence="1" key="1">
    <citation type="submission" date="2022-10" db="EMBL/GenBank/DDBJ databases">
        <title>Puccinia triticina Genome sequencing and assembly.</title>
        <authorList>
            <person name="Li C."/>
        </authorList>
    </citation>
    <scope>NUCLEOTIDE SEQUENCE</scope>
    <source>
        <strain evidence="1">Pt15</strain>
    </source>
</reference>
<name>A0ABY7D1H4_9BASI</name>
<dbReference type="EMBL" id="CP110432">
    <property type="protein sequence ID" value="WAQ90547.1"/>
    <property type="molecule type" value="Genomic_DNA"/>
</dbReference>
<dbReference type="Proteomes" id="UP001164743">
    <property type="component" value="Chromosome 12A"/>
</dbReference>
<dbReference type="GeneID" id="77803051"/>
<evidence type="ECO:0000313" key="1">
    <source>
        <dbReference type="EMBL" id="WAQ90547.1"/>
    </source>
</evidence>